<dbReference type="Pfam" id="PF02181">
    <property type="entry name" value="FH2"/>
    <property type="match status" value="1"/>
</dbReference>
<feature type="compositionally biased region" description="Polar residues" evidence="1">
    <location>
        <begin position="528"/>
        <end position="541"/>
    </location>
</feature>
<feature type="region of interest" description="Disordered" evidence="1">
    <location>
        <begin position="344"/>
        <end position="383"/>
    </location>
</feature>
<sequence>MAACNRRGRKAEAHRRWESVSSTIDIPCGVVLNDLPHAAVKSVAPSFQNKPSSSTSSEALAARATPPARQQDGHPGGDDDGSSGVNSGGVGVAGPAHEQTSGGGTMWEDDGDDDDKEVYIPTEDLGVFMATLMDGMRSDGVQLAQSAKSVVANTYQVVVRPWEAVTRMAAPFLPTNPPHIQPSRENTRRGHELLDNALAFRMPGAFGSARPRQPGVADDRVGAGNGGGGALRTIDGNSPPRSTPPSSPSRGRSSRAAVAGGGGGGDARAAGVRKRGRGAQRGRLGAVKLDATPPKDGGSGGSRSGCELPSAAVEPAAATTAPLRSCSPSASPLQECGMGGGLLRRLSLSKSPPRRGLSFKNVLPFGGGGGGGGGGGETGSSTHRCRAVAKPAAAAGVGGERAGTGAAPRRPAAVVTEGSRIDLRGLDRAKGGNNPRAYRCKDGSIVVLGRERMLSVLPDGSSSGAESGSGIDGGNGGGGGAGSSGLVTWVLRYTELESCSINVSAGKESEHAVGDVVVEVTTRPKTEASGTGSKAASTTNKPGRRSFCLTNPSDCLELLRSIQLRWQPSSSPPSSSPASSSSSASGAAGKEKPLAMDSAVLGDSTPSRVGDSGGTGDACWGKAGGEGGGGHDDNGAGDNNSSSLGAVTPLRELREGFAAGGSGGGAGGGVVSPSSPPPPRREASVVLSPPGSKSEAGSVASSPFSGVKRGVIILESPAKVLRDQLKERHEQHERGLKEDLEQRRKSSKASLMRRRELRRRSVSQSPCRSGCGGLNTRGFDPSPLQMPPSKLPDGAAAPEVETAGSKQPSLSKYKNMKKAGLPDGAIRQKMTMDDMASYVGLVLDPASSSAIPAAAMPPPPARAGSAAALGSAAAQPSPAVPKTPPAAAAATVANATTPSPGGIPPPPPLPLSSKIPPPPPPMPGMLTVPPPLPVALGRGCSDKSLLGPGLRPRSGPPCSPLDSISSCRSEGGGFFGGRAGGSVPPPAPTPTLRRTSKPLLNFHWDVLPPAKIERTVWAKRRTAAAAAAAMVGGGREACGSPRTTLSVDDAEVEELEKLFSKKTAKAAASAAAAGQGGRRVTLGAGTGGPGLGGAAVEGKGLGGSSGGGRGGGVGRGGGGGAGGRVKKVSLLDVNRGNNVAIGLKAFRRVGDVSELARLVSGLDPKEVLTTEDLQRLEGCLPTAQELRTVMAFSGPAAALGSAETFFRALRDTPRPASKVSAVLFSRQFLGSVAGDAESRVETLRMACEEAMESDRLAAVLEKVLDIGNLLNEGTYQGNACGFRISSLLKLSHTKSHSDKKTTVLHYMVRTFAAKERAAAAAASPPASGKTLKSKTPPRSSAEKQRSAAWPGGAPPGCRGSGMSGGGTRASGVRREVSGTSSGAASPGAGASQRGAVTPARGGSAVRANSGYLLRAGGKRRGSPAAAVQLTRVEALDLESELKHVRQASKTPVGEIMIDVRQARKGLRQAKEELDRTLVEEEKKKEETKGVGASAAGGGAAKAAASRPSDVSERSCSSSLSPAARGSSSSSLSREGEIEGGSSAGVRKLAAFVEEAEARLSSIEQRARACIGLCKGLGEFFGEGDDEAQSAHILRTLVDFMDLLEEAKKVEGLC</sequence>
<dbReference type="SUPFAM" id="SSF101447">
    <property type="entry name" value="Formin homology 2 domain (FH2 domain)"/>
    <property type="match status" value="1"/>
</dbReference>
<feature type="compositionally biased region" description="Basic and acidic residues" evidence="1">
    <location>
        <begin position="1471"/>
        <end position="1488"/>
    </location>
</feature>
<dbReference type="PANTHER" id="PTHR45733:SF8">
    <property type="entry name" value="FORMIN-J"/>
    <property type="match status" value="1"/>
</dbReference>
<gene>
    <name evidence="3" type="primary">FOL3</name>
    <name evidence="3" type="ORF">Esi_0031_0043</name>
</gene>
<feature type="region of interest" description="Disordered" evidence="1">
    <location>
        <begin position="1319"/>
        <end position="1403"/>
    </location>
</feature>
<feature type="compositionally biased region" description="Low complexity" evidence="1">
    <location>
        <begin position="1377"/>
        <end position="1395"/>
    </location>
</feature>
<dbReference type="Proteomes" id="UP000002630">
    <property type="component" value="Unassembled WGS sequence"/>
</dbReference>
<evidence type="ECO:0000256" key="1">
    <source>
        <dbReference type="SAM" id="MobiDB-lite"/>
    </source>
</evidence>
<feature type="compositionally biased region" description="Low complexity" evidence="1">
    <location>
        <begin position="636"/>
        <end position="646"/>
    </location>
</feature>
<feature type="compositionally biased region" description="Low complexity" evidence="1">
    <location>
        <begin position="576"/>
        <end position="588"/>
    </location>
</feature>
<dbReference type="EMBL" id="FN649760">
    <property type="protein sequence ID" value="CBN80077.1"/>
    <property type="molecule type" value="Genomic_DNA"/>
</dbReference>
<feature type="compositionally biased region" description="Low complexity" evidence="1">
    <location>
        <begin position="885"/>
        <end position="900"/>
    </location>
</feature>
<feature type="region of interest" description="Disordered" evidence="1">
    <location>
        <begin position="44"/>
        <end position="118"/>
    </location>
</feature>
<feature type="compositionally biased region" description="Pro residues" evidence="1">
    <location>
        <begin position="901"/>
        <end position="919"/>
    </location>
</feature>
<feature type="compositionally biased region" description="Basic residues" evidence="1">
    <location>
        <begin position="745"/>
        <end position="761"/>
    </location>
</feature>
<feature type="region of interest" description="Disordered" evidence="1">
    <location>
        <begin position="521"/>
        <end position="547"/>
    </location>
</feature>
<feature type="compositionally biased region" description="Gly residues" evidence="1">
    <location>
        <begin position="470"/>
        <end position="479"/>
    </location>
</feature>
<feature type="domain" description="FH2" evidence="2">
    <location>
        <begin position="989"/>
        <end position="1613"/>
    </location>
</feature>
<feature type="region of interest" description="Disordered" evidence="1">
    <location>
        <begin position="457"/>
        <end position="479"/>
    </location>
</feature>
<name>D8LKU4_ECTSI</name>
<dbReference type="InParanoid" id="D8LKU4"/>
<feature type="compositionally biased region" description="Acidic residues" evidence="1">
    <location>
        <begin position="107"/>
        <end position="116"/>
    </location>
</feature>
<feature type="region of interest" description="Disordered" evidence="1">
    <location>
        <begin position="1471"/>
        <end position="1538"/>
    </location>
</feature>
<dbReference type="Gene3D" id="1.20.58.2220">
    <property type="entry name" value="Formin, FH2 domain"/>
    <property type="match status" value="1"/>
</dbReference>
<dbReference type="OrthoDB" id="206927at2759"/>
<reference evidence="3 4" key="1">
    <citation type="journal article" date="2010" name="Nature">
        <title>The Ectocarpus genome and the independent evolution of multicellularity in brown algae.</title>
        <authorList>
            <person name="Cock J.M."/>
            <person name="Sterck L."/>
            <person name="Rouze P."/>
            <person name="Scornet D."/>
            <person name="Allen A.E."/>
            <person name="Amoutzias G."/>
            <person name="Anthouard V."/>
            <person name="Artiguenave F."/>
            <person name="Aury J.M."/>
            <person name="Badger J.H."/>
            <person name="Beszteri B."/>
            <person name="Billiau K."/>
            <person name="Bonnet E."/>
            <person name="Bothwell J.H."/>
            <person name="Bowler C."/>
            <person name="Boyen C."/>
            <person name="Brownlee C."/>
            <person name="Carrano C.J."/>
            <person name="Charrier B."/>
            <person name="Cho G.Y."/>
            <person name="Coelho S.M."/>
            <person name="Collen J."/>
            <person name="Corre E."/>
            <person name="Da Silva C."/>
            <person name="Delage L."/>
            <person name="Delaroque N."/>
            <person name="Dittami S.M."/>
            <person name="Doulbeau S."/>
            <person name="Elias M."/>
            <person name="Farnham G."/>
            <person name="Gachon C.M."/>
            <person name="Gschloessl B."/>
            <person name="Heesch S."/>
            <person name="Jabbari K."/>
            <person name="Jubin C."/>
            <person name="Kawai H."/>
            <person name="Kimura K."/>
            <person name="Kloareg B."/>
            <person name="Kupper F.C."/>
            <person name="Lang D."/>
            <person name="Le Bail A."/>
            <person name="Leblanc C."/>
            <person name="Lerouge P."/>
            <person name="Lohr M."/>
            <person name="Lopez P.J."/>
            <person name="Martens C."/>
            <person name="Maumus F."/>
            <person name="Michel G."/>
            <person name="Miranda-Saavedra D."/>
            <person name="Morales J."/>
            <person name="Moreau H."/>
            <person name="Motomura T."/>
            <person name="Nagasato C."/>
            <person name="Napoli C.A."/>
            <person name="Nelson D.R."/>
            <person name="Nyvall-Collen P."/>
            <person name="Peters A.F."/>
            <person name="Pommier C."/>
            <person name="Potin P."/>
            <person name="Poulain J."/>
            <person name="Quesneville H."/>
            <person name="Read B."/>
            <person name="Rensing S.A."/>
            <person name="Ritter A."/>
            <person name="Rousvoal S."/>
            <person name="Samanta M."/>
            <person name="Samson G."/>
            <person name="Schroeder D.C."/>
            <person name="Segurens B."/>
            <person name="Strittmatter M."/>
            <person name="Tonon T."/>
            <person name="Tregear J.W."/>
            <person name="Valentin K."/>
            <person name="von Dassow P."/>
            <person name="Yamagishi T."/>
            <person name="Van de Peer Y."/>
            <person name="Wincker P."/>
        </authorList>
    </citation>
    <scope>NUCLEOTIDE SEQUENCE [LARGE SCALE GENOMIC DNA]</scope>
    <source>
        <strain evidence="4">Ec32 / CCAP1310/4</strain>
    </source>
</reference>
<feature type="compositionally biased region" description="Gly residues" evidence="1">
    <location>
        <begin position="365"/>
        <end position="378"/>
    </location>
</feature>
<dbReference type="SMART" id="SM00498">
    <property type="entry name" value="FH2"/>
    <property type="match status" value="1"/>
</dbReference>
<evidence type="ECO:0000313" key="4">
    <source>
        <dbReference type="Proteomes" id="UP000002630"/>
    </source>
</evidence>
<feature type="compositionally biased region" description="Basic and acidic residues" evidence="1">
    <location>
        <begin position="722"/>
        <end position="744"/>
    </location>
</feature>
<feature type="compositionally biased region" description="Gly residues" evidence="1">
    <location>
        <begin position="658"/>
        <end position="670"/>
    </location>
</feature>
<dbReference type="PANTHER" id="PTHR45733">
    <property type="entry name" value="FORMIN-J"/>
    <property type="match status" value="1"/>
</dbReference>
<proteinExistence type="predicted"/>
<feature type="compositionally biased region" description="Low complexity" evidence="1">
    <location>
        <begin position="1500"/>
        <end position="1532"/>
    </location>
</feature>
<feature type="compositionally biased region" description="Low complexity" evidence="1">
    <location>
        <begin position="460"/>
        <end position="469"/>
    </location>
</feature>
<dbReference type="InterPro" id="IPR051144">
    <property type="entry name" value="Formin_homology_domain"/>
</dbReference>
<feature type="region of interest" description="Disordered" evidence="1">
    <location>
        <begin position="722"/>
        <end position="825"/>
    </location>
</feature>
<feature type="region of interest" description="Disordered" evidence="1">
    <location>
        <begin position="875"/>
        <end position="919"/>
    </location>
</feature>
<dbReference type="eggNOG" id="KOG1922">
    <property type="taxonomic scope" value="Eukaryota"/>
</dbReference>
<keyword evidence="4" id="KW-1185">Reference proteome</keyword>
<feature type="compositionally biased region" description="Gly residues" evidence="1">
    <location>
        <begin position="1358"/>
        <end position="1368"/>
    </location>
</feature>
<accession>D8LKU4</accession>
<dbReference type="InterPro" id="IPR042201">
    <property type="entry name" value="FH2_Formin_sf"/>
</dbReference>
<feature type="compositionally biased region" description="Basic residues" evidence="1">
    <location>
        <begin position="271"/>
        <end position="280"/>
    </location>
</feature>
<feature type="compositionally biased region" description="Polar residues" evidence="1">
    <location>
        <begin position="45"/>
        <end position="58"/>
    </location>
</feature>
<dbReference type="InterPro" id="IPR015425">
    <property type="entry name" value="FH2_Formin"/>
</dbReference>
<feature type="region of interest" description="Disordered" evidence="1">
    <location>
        <begin position="566"/>
        <end position="704"/>
    </location>
</feature>
<feature type="compositionally biased region" description="Low complexity" evidence="1">
    <location>
        <begin position="248"/>
        <end position="258"/>
    </location>
</feature>
<feature type="region of interest" description="Disordered" evidence="1">
    <location>
        <begin position="204"/>
        <end position="313"/>
    </location>
</feature>
<feature type="compositionally biased region" description="Low complexity" evidence="1">
    <location>
        <begin position="344"/>
        <end position="358"/>
    </location>
</feature>
<evidence type="ECO:0000259" key="2">
    <source>
        <dbReference type="PROSITE" id="PS51444"/>
    </source>
</evidence>
<dbReference type="PROSITE" id="PS51444">
    <property type="entry name" value="FH2"/>
    <property type="match status" value="1"/>
</dbReference>
<organism evidence="3 4">
    <name type="scientific">Ectocarpus siliculosus</name>
    <name type="common">Brown alga</name>
    <name type="synonym">Conferva siliculosa</name>
    <dbReference type="NCBI Taxonomy" id="2880"/>
    <lineage>
        <taxon>Eukaryota</taxon>
        <taxon>Sar</taxon>
        <taxon>Stramenopiles</taxon>
        <taxon>Ochrophyta</taxon>
        <taxon>PX clade</taxon>
        <taxon>Phaeophyceae</taxon>
        <taxon>Ectocarpales</taxon>
        <taxon>Ectocarpaceae</taxon>
        <taxon>Ectocarpus</taxon>
    </lineage>
</organism>
<feature type="compositionally biased region" description="Gly residues" evidence="1">
    <location>
        <begin position="611"/>
        <end position="628"/>
    </location>
</feature>
<feature type="region of interest" description="Disordered" evidence="1">
    <location>
        <begin position="1096"/>
        <end position="1122"/>
    </location>
</feature>
<evidence type="ECO:0000313" key="3">
    <source>
        <dbReference type="EMBL" id="CBN80077.1"/>
    </source>
</evidence>
<protein>
    <submittedName>
        <fullName evidence="3">Formin-like 3</fullName>
    </submittedName>
</protein>